<name>A0A6I4J3H1_9SPHN</name>
<sequence length="259" mass="28935">MSATVAQPQLSQPQTLPVPGIATRRDWKGAWIALRKLLQDGNDTVQVFRIMRALNAGNGAMNYHRLLDAPGGGRIAFRRTELAELFSDPDYVAGFAPGTVGAVYREFLRRTGYSAMGLAEVSQADNVPHDPEHPYAWFGRRERDIHDIWHVLTGYQADEPLGEACLVAFSYAQTRGLGWAAIALGASLKARRVTGRWTFARAVIEGYRNGKRARWLSGEDYELLMHEPIDRVRKRLGIPYPVLYRRAQAELAETGKTGL</sequence>
<dbReference type="PANTHER" id="PTHR12922">
    <property type="entry name" value="UBIQUINONE BIOSYNTHESIS PROTEIN"/>
    <property type="match status" value="1"/>
</dbReference>
<organism evidence="1 2">
    <name type="scientific">Sphingomonas horti</name>
    <dbReference type="NCBI Taxonomy" id="2682842"/>
    <lineage>
        <taxon>Bacteria</taxon>
        <taxon>Pseudomonadati</taxon>
        <taxon>Pseudomonadota</taxon>
        <taxon>Alphaproteobacteria</taxon>
        <taxon>Sphingomonadales</taxon>
        <taxon>Sphingomonadaceae</taxon>
        <taxon>Sphingomonas</taxon>
    </lineage>
</organism>
<protein>
    <submittedName>
        <fullName evidence="1">Ubiquinone biosynthesis protein</fullName>
    </submittedName>
</protein>
<keyword evidence="2" id="KW-1185">Reference proteome</keyword>
<keyword evidence="1" id="KW-0830">Ubiquinone</keyword>
<evidence type="ECO:0000313" key="1">
    <source>
        <dbReference type="EMBL" id="MVO79282.1"/>
    </source>
</evidence>
<dbReference type="GO" id="GO:0006744">
    <property type="term" value="P:ubiquinone biosynthetic process"/>
    <property type="evidence" value="ECO:0007669"/>
    <property type="project" value="InterPro"/>
</dbReference>
<comment type="caution">
    <text evidence="1">The sequence shown here is derived from an EMBL/GenBank/DDBJ whole genome shotgun (WGS) entry which is preliminary data.</text>
</comment>
<dbReference type="RefSeq" id="WP_157028187.1">
    <property type="nucleotide sequence ID" value="NZ_WQMS01000016.1"/>
</dbReference>
<dbReference type="AlphaFoldDB" id="A0A6I4J3H1"/>
<dbReference type="EMBL" id="WQMS01000016">
    <property type="protein sequence ID" value="MVO79282.1"/>
    <property type="molecule type" value="Genomic_DNA"/>
</dbReference>
<gene>
    <name evidence="1" type="ORF">GON01_15220</name>
</gene>
<dbReference type="InterPro" id="IPR007715">
    <property type="entry name" value="Coq4"/>
</dbReference>
<dbReference type="Proteomes" id="UP000441389">
    <property type="component" value="Unassembled WGS sequence"/>
</dbReference>
<proteinExistence type="predicted"/>
<accession>A0A6I4J3H1</accession>
<dbReference type="PANTHER" id="PTHR12922:SF7">
    <property type="entry name" value="UBIQUINONE BIOSYNTHESIS PROTEIN COQ4 HOMOLOG, MITOCHONDRIAL"/>
    <property type="match status" value="1"/>
</dbReference>
<reference evidence="1 2" key="1">
    <citation type="submission" date="2019-12" db="EMBL/GenBank/DDBJ databases">
        <authorList>
            <person name="Huq M.A."/>
        </authorList>
    </citation>
    <scope>NUCLEOTIDE SEQUENCE [LARGE SCALE GENOMIC DNA]</scope>
    <source>
        <strain evidence="1 2">MAH-20</strain>
    </source>
</reference>
<evidence type="ECO:0000313" key="2">
    <source>
        <dbReference type="Proteomes" id="UP000441389"/>
    </source>
</evidence>
<dbReference type="Pfam" id="PF05019">
    <property type="entry name" value="Coq4"/>
    <property type="match status" value="1"/>
</dbReference>